<sequence length="517" mass="58149">MNSNLLVKRSLRTQIILFSLLIFFLTLGLGLFSFSKLNEVNEASADIRGHWLQSTLFLGDLNNDTSDYRAAEANLILSENPSVEKSAREEIITLKEIISLTEKKYQTMKHGPAELKTFQEFEQDWERYKKTSDEVLSLYKNGKADQARKLYMGQSRIDFATASTSLSTLTSQTVKGASSASDYAANIYSQAQKLILLAFLVTIFCIAYLLYYIRTKIALPLLALADKMRTLAANQTDIEIKGTDRPDEIGEMSRAVVIFQKNAIALSQSQLKLIEQASSLEEKLHLEQRMTELQRNFISMVSHEFRTPLTIIDGQAQRLIKLREPISSHDIVERAHKIRNSVKRVTKVMENIITSSSLYDGTSQLPFAPRKLDPCKLIADVCRINEENNPQCQIRFDYDEQPMLVFGDQDLLFLIFSNLISNAIKYSNADKEIRVTAYAAGDFAVITIEDKGIGIPEKDMAQLFERYHRGSNVTGIGGTGIGLHLVKMAISLHEGDIQVQSKEGAGSRFIVRLPLAN</sequence>
<dbReference type="SUPFAM" id="SSF47384">
    <property type="entry name" value="Homodimeric domain of signal transducing histidine kinase"/>
    <property type="match status" value="1"/>
</dbReference>
<dbReference type="Gene3D" id="1.10.287.130">
    <property type="match status" value="1"/>
</dbReference>
<feature type="transmembrane region" description="Helical" evidence="7">
    <location>
        <begin position="194"/>
        <end position="213"/>
    </location>
</feature>
<evidence type="ECO:0000256" key="7">
    <source>
        <dbReference type="SAM" id="Phobius"/>
    </source>
</evidence>
<dbReference type="RefSeq" id="WP_277539887.1">
    <property type="nucleotide sequence ID" value="NZ_JAQFIK010000001.1"/>
</dbReference>
<keyword evidence="5 10" id="KW-0808">Transferase</keyword>
<dbReference type="InterPro" id="IPR004358">
    <property type="entry name" value="Sig_transdc_His_kin-like_C"/>
</dbReference>
<dbReference type="SUPFAM" id="SSF158472">
    <property type="entry name" value="HAMP domain-like"/>
    <property type="match status" value="1"/>
</dbReference>
<feature type="domain" description="HAMP" evidence="9">
    <location>
        <begin position="215"/>
        <end position="268"/>
    </location>
</feature>
<dbReference type="GO" id="GO:0000155">
    <property type="term" value="F:phosphorelay sensor kinase activity"/>
    <property type="evidence" value="ECO:0007669"/>
    <property type="project" value="InterPro"/>
</dbReference>
<dbReference type="PANTHER" id="PTHR43547">
    <property type="entry name" value="TWO-COMPONENT HISTIDINE KINASE"/>
    <property type="match status" value="1"/>
</dbReference>
<dbReference type="Pfam" id="PF02518">
    <property type="entry name" value="HATPase_c"/>
    <property type="match status" value="1"/>
</dbReference>
<evidence type="ECO:0000256" key="4">
    <source>
        <dbReference type="ARBA" id="ARBA00022553"/>
    </source>
</evidence>
<feature type="domain" description="Histidine kinase" evidence="8">
    <location>
        <begin position="300"/>
        <end position="517"/>
    </location>
</feature>
<evidence type="ECO:0000256" key="2">
    <source>
        <dbReference type="ARBA" id="ARBA00004429"/>
    </source>
</evidence>
<dbReference type="Gene3D" id="6.10.340.10">
    <property type="match status" value="1"/>
</dbReference>
<dbReference type="InterPro" id="IPR003594">
    <property type="entry name" value="HATPase_dom"/>
</dbReference>
<dbReference type="AlphaFoldDB" id="A0AA43S6G1"/>
<dbReference type="EC" id="2.7.13.3" evidence="3"/>
<dbReference type="GO" id="GO:0005886">
    <property type="term" value="C:plasma membrane"/>
    <property type="evidence" value="ECO:0007669"/>
    <property type="project" value="UniProtKB-SubCell"/>
</dbReference>
<dbReference type="Pfam" id="PF00672">
    <property type="entry name" value="HAMP"/>
    <property type="match status" value="1"/>
</dbReference>
<evidence type="ECO:0000256" key="6">
    <source>
        <dbReference type="ARBA" id="ARBA00022777"/>
    </source>
</evidence>
<evidence type="ECO:0000259" key="8">
    <source>
        <dbReference type="PROSITE" id="PS50109"/>
    </source>
</evidence>
<comment type="subcellular location">
    <subcellularLocation>
        <location evidence="2">Cell inner membrane</location>
        <topology evidence="2">Multi-pass membrane protein</topology>
    </subcellularLocation>
</comment>
<evidence type="ECO:0000313" key="11">
    <source>
        <dbReference type="Proteomes" id="UP001161160"/>
    </source>
</evidence>
<dbReference type="SMART" id="SM00387">
    <property type="entry name" value="HATPase_c"/>
    <property type="match status" value="1"/>
</dbReference>
<dbReference type="Pfam" id="PF12729">
    <property type="entry name" value="4HB_MCP_1"/>
    <property type="match status" value="1"/>
</dbReference>
<proteinExistence type="predicted"/>
<dbReference type="PROSITE" id="PS50109">
    <property type="entry name" value="HIS_KIN"/>
    <property type="match status" value="1"/>
</dbReference>
<dbReference type="PANTHER" id="PTHR43547:SF2">
    <property type="entry name" value="HYBRID SIGNAL TRANSDUCTION HISTIDINE KINASE C"/>
    <property type="match status" value="1"/>
</dbReference>
<dbReference type="EMBL" id="JARXYA010000011">
    <property type="protein sequence ID" value="MDH6504698.1"/>
    <property type="molecule type" value="Genomic_DNA"/>
</dbReference>
<dbReference type="InterPro" id="IPR036890">
    <property type="entry name" value="HATPase_C_sf"/>
</dbReference>
<evidence type="ECO:0000256" key="3">
    <source>
        <dbReference type="ARBA" id="ARBA00012438"/>
    </source>
</evidence>
<evidence type="ECO:0000256" key="5">
    <source>
        <dbReference type="ARBA" id="ARBA00022679"/>
    </source>
</evidence>
<evidence type="ECO:0000256" key="1">
    <source>
        <dbReference type="ARBA" id="ARBA00000085"/>
    </source>
</evidence>
<keyword evidence="7" id="KW-1133">Transmembrane helix</keyword>
<protein>
    <recommendedName>
        <fullName evidence="3">histidine kinase</fullName>
        <ecNumber evidence="3">2.7.13.3</ecNumber>
    </recommendedName>
</protein>
<dbReference type="SMART" id="SM00388">
    <property type="entry name" value="HisKA"/>
    <property type="match status" value="1"/>
</dbReference>
<keyword evidence="4" id="KW-0597">Phosphoprotein</keyword>
<dbReference type="Pfam" id="PF00512">
    <property type="entry name" value="HisKA"/>
    <property type="match status" value="1"/>
</dbReference>
<dbReference type="Gene3D" id="3.30.565.10">
    <property type="entry name" value="Histidine kinase-like ATPase, C-terminal domain"/>
    <property type="match status" value="1"/>
</dbReference>
<keyword evidence="11" id="KW-1185">Reference proteome</keyword>
<comment type="catalytic activity">
    <reaction evidence="1">
        <text>ATP + protein L-histidine = ADP + protein N-phospho-L-histidine.</text>
        <dbReference type="EC" id="2.7.13.3"/>
    </reaction>
</comment>
<feature type="transmembrane region" description="Helical" evidence="7">
    <location>
        <begin position="15"/>
        <end position="34"/>
    </location>
</feature>
<keyword evidence="7" id="KW-0472">Membrane</keyword>
<dbReference type="InterPro" id="IPR003660">
    <property type="entry name" value="HAMP_dom"/>
</dbReference>
<accession>A0AA43S6G1</accession>
<keyword evidence="6 10" id="KW-0418">Kinase</keyword>
<organism evidence="10 11">
    <name type="scientific">Polynucleobacter sphagniphilus</name>
    <dbReference type="NCBI Taxonomy" id="1743169"/>
    <lineage>
        <taxon>Bacteria</taxon>
        <taxon>Pseudomonadati</taxon>
        <taxon>Pseudomonadota</taxon>
        <taxon>Betaproteobacteria</taxon>
        <taxon>Burkholderiales</taxon>
        <taxon>Burkholderiaceae</taxon>
        <taxon>Polynucleobacter</taxon>
    </lineage>
</organism>
<dbReference type="InterPro" id="IPR003661">
    <property type="entry name" value="HisK_dim/P_dom"/>
</dbReference>
<evidence type="ECO:0000313" key="10">
    <source>
        <dbReference type="EMBL" id="MDH6504698.1"/>
    </source>
</evidence>
<gene>
    <name evidence="10" type="ORF">M2127_002024</name>
</gene>
<dbReference type="PRINTS" id="PR00344">
    <property type="entry name" value="BCTRLSENSOR"/>
</dbReference>
<dbReference type="FunFam" id="3.30.565.10:FF:000006">
    <property type="entry name" value="Sensor histidine kinase WalK"/>
    <property type="match status" value="1"/>
</dbReference>
<evidence type="ECO:0000259" key="9">
    <source>
        <dbReference type="PROSITE" id="PS50885"/>
    </source>
</evidence>
<reference evidence="10" key="1">
    <citation type="submission" date="2023-04" db="EMBL/GenBank/DDBJ databases">
        <title>Genome Encyclopedia of Bacteria and Archaea VI: Functional Genomics of Type Strains.</title>
        <authorList>
            <person name="Whitman W."/>
        </authorList>
    </citation>
    <scope>NUCLEOTIDE SEQUENCE</scope>
    <source>
        <strain evidence="10">Enz.4-51</strain>
    </source>
</reference>
<comment type="caution">
    <text evidence="10">The sequence shown here is derived from an EMBL/GenBank/DDBJ whole genome shotgun (WGS) entry which is preliminary data.</text>
</comment>
<dbReference type="CDD" id="cd00075">
    <property type="entry name" value="HATPase"/>
    <property type="match status" value="1"/>
</dbReference>
<dbReference type="InterPro" id="IPR024478">
    <property type="entry name" value="HlyB_4HB_MCP"/>
</dbReference>
<name>A0AA43S6G1_9BURK</name>
<dbReference type="SUPFAM" id="SSF55874">
    <property type="entry name" value="ATPase domain of HSP90 chaperone/DNA topoisomerase II/histidine kinase"/>
    <property type="match status" value="1"/>
</dbReference>
<dbReference type="Proteomes" id="UP001161160">
    <property type="component" value="Unassembled WGS sequence"/>
</dbReference>
<dbReference type="CDD" id="cd00082">
    <property type="entry name" value="HisKA"/>
    <property type="match status" value="1"/>
</dbReference>
<keyword evidence="7" id="KW-0812">Transmembrane</keyword>
<dbReference type="PROSITE" id="PS50885">
    <property type="entry name" value="HAMP"/>
    <property type="match status" value="1"/>
</dbReference>
<dbReference type="InterPro" id="IPR036097">
    <property type="entry name" value="HisK_dim/P_sf"/>
</dbReference>
<dbReference type="InterPro" id="IPR005467">
    <property type="entry name" value="His_kinase_dom"/>
</dbReference>